<evidence type="ECO:0000259" key="7">
    <source>
        <dbReference type="Pfam" id="PF02631"/>
    </source>
</evidence>
<evidence type="ECO:0000256" key="5">
    <source>
        <dbReference type="HAMAP-Rule" id="MF_01114"/>
    </source>
</evidence>
<name>A0ABU2L2Y5_9ACTN</name>
<dbReference type="Gene3D" id="1.10.10.10">
    <property type="entry name" value="Winged helix-like DNA-binding domain superfamily/Winged helix DNA-binding domain"/>
    <property type="match status" value="2"/>
</dbReference>
<feature type="domain" description="RecX first three-helical" evidence="8">
    <location>
        <begin position="41"/>
        <end position="79"/>
    </location>
</feature>
<evidence type="ECO:0000256" key="2">
    <source>
        <dbReference type="ARBA" id="ARBA00009695"/>
    </source>
</evidence>
<dbReference type="Pfam" id="PF02631">
    <property type="entry name" value="RecX_HTH2"/>
    <property type="match status" value="1"/>
</dbReference>
<sequence length="196" mass="21404">MTVTRRSEWPAGPAPEDSGGPLPSRAGAGPPRTPRDPVERARAIGLRLLTGSPRTRGELERALREREIPPEAVSAVLDRFEEAGLIDDAAFAEAWVESRHHGRGLAGRALARELRTRGVDSTVIDRAVGRLDRDQEEATARVLVRRRLPATAGLPAPKRLRRLASLLARRGYGEELALRVVRSELAAEERDGPQGL</sequence>
<feature type="compositionally biased region" description="Basic and acidic residues" evidence="6">
    <location>
        <begin position="33"/>
        <end position="42"/>
    </location>
</feature>
<protein>
    <recommendedName>
        <fullName evidence="3 5">Regulatory protein RecX</fullName>
    </recommendedName>
</protein>
<dbReference type="InterPro" id="IPR053924">
    <property type="entry name" value="RecX_HTH_2nd"/>
</dbReference>
<dbReference type="PANTHER" id="PTHR33602:SF1">
    <property type="entry name" value="REGULATORY PROTEIN RECX FAMILY PROTEIN"/>
    <property type="match status" value="1"/>
</dbReference>
<keyword evidence="10" id="KW-1185">Reference proteome</keyword>
<evidence type="ECO:0000256" key="1">
    <source>
        <dbReference type="ARBA" id="ARBA00004496"/>
    </source>
</evidence>
<dbReference type="EMBL" id="JAVREN010000002">
    <property type="protein sequence ID" value="MDT0305603.1"/>
    <property type="molecule type" value="Genomic_DNA"/>
</dbReference>
<proteinExistence type="inferred from homology"/>
<dbReference type="NCBIfam" id="NF001061">
    <property type="entry name" value="PRK00117.5-1"/>
    <property type="match status" value="1"/>
</dbReference>
<feature type="domain" description="RecX second three-helical" evidence="7">
    <location>
        <begin position="87"/>
        <end position="127"/>
    </location>
</feature>
<evidence type="ECO:0000313" key="9">
    <source>
        <dbReference type="EMBL" id="MDT0305603.1"/>
    </source>
</evidence>
<evidence type="ECO:0000256" key="6">
    <source>
        <dbReference type="SAM" id="MobiDB-lite"/>
    </source>
</evidence>
<comment type="caution">
    <text evidence="9">The sequence shown here is derived from an EMBL/GenBank/DDBJ whole genome shotgun (WGS) entry which is preliminary data.</text>
</comment>
<accession>A0ABU2L2Y5</accession>
<dbReference type="InterPro" id="IPR003783">
    <property type="entry name" value="Regulatory_RecX"/>
</dbReference>
<dbReference type="InterPro" id="IPR036388">
    <property type="entry name" value="WH-like_DNA-bd_sf"/>
</dbReference>
<comment type="similarity">
    <text evidence="2 5">Belongs to the RecX family.</text>
</comment>
<evidence type="ECO:0000313" key="10">
    <source>
        <dbReference type="Proteomes" id="UP001183388"/>
    </source>
</evidence>
<keyword evidence="4 5" id="KW-0963">Cytoplasm</keyword>
<evidence type="ECO:0000256" key="3">
    <source>
        <dbReference type="ARBA" id="ARBA00018111"/>
    </source>
</evidence>
<dbReference type="Proteomes" id="UP001183388">
    <property type="component" value="Unassembled WGS sequence"/>
</dbReference>
<dbReference type="InterPro" id="IPR053926">
    <property type="entry name" value="RecX_HTH_1st"/>
</dbReference>
<dbReference type="HAMAP" id="MF_01114">
    <property type="entry name" value="RecX"/>
    <property type="match status" value="1"/>
</dbReference>
<reference evidence="10" key="1">
    <citation type="submission" date="2023-07" db="EMBL/GenBank/DDBJ databases">
        <title>30 novel species of actinomycetes from the DSMZ collection.</title>
        <authorList>
            <person name="Nouioui I."/>
        </authorList>
    </citation>
    <scope>NUCLEOTIDE SEQUENCE [LARGE SCALE GENOMIC DNA]</scope>
    <source>
        <strain evidence="10">DSM 44917</strain>
    </source>
</reference>
<comment type="function">
    <text evidence="5">Modulates RecA activity.</text>
</comment>
<gene>
    <name evidence="5 9" type="primary">recX</name>
    <name evidence="9" type="ORF">RM780_01315</name>
</gene>
<dbReference type="Pfam" id="PF21982">
    <property type="entry name" value="RecX_HTH1"/>
    <property type="match status" value="1"/>
</dbReference>
<comment type="subcellular location">
    <subcellularLocation>
        <location evidence="1 5">Cytoplasm</location>
    </subcellularLocation>
</comment>
<evidence type="ECO:0000256" key="4">
    <source>
        <dbReference type="ARBA" id="ARBA00022490"/>
    </source>
</evidence>
<evidence type="ECO:0000259" key="8">
    <source>
        <dbReference type="Pfam" id="PF21982"/>
    </source>
</evidence>
<organism evidence="9 10">
    <name type="scientific">Streptomyces boetiae</name>
    <dbReference type="NCBI Taxonomy" id="3075541"/>
    <lineage>
        <taxon>Bacteria</taxon>
        <taxon>Bacillati</taxon>
        <taxon>Actinomycetota</taxon>
        <taxon>Actinomycetes</taxon>
        <taxon>Kitasatosporales</taxon>
        <taxon>Streptomycetaceae</taxon>
        <taxon>Streptomyces</taxon>
    </lineage>
</organism>
<feature type="region of interest" description="Disordered" evidence="6">
    <location>
        <begin position="1"/>
        <end position="51"/>
    </location>
</feature>
<dbReference type="PANTHER" id="PTHR33602">
    <property type="entry name" value="REGULATORY PROTEIN RECX FAMILY PROTEIN"/>
    <property type="match status" value="1"/>
</dbReference>